<keyword evidence="5 6" id="KW-0472">Membrane</keyword>
<dbReference type="PANTHER" id="PTHR33545:SF9">
    <property type="entry name" value="UPF0750 MEMBRANE PROTEIN YITE"/>
    <property type="match status" value="1"/>
</dbReference>
<gene>
    <name evidence="8" type="ORF">SAMN02745196_02330</name>
</gene>
<proteinExistence type="predicted"/>
<dbReference type="Gene3D" id="3.30.70.120">
    <property type="match status" value="1"/>
</dbReference>
<dbReference type="Pfam" id="PF10035">
    <property type="entry name" value="DUF2179"/>
    <property type="match status" value="1"/>
</dbReference>
<dbReference type="CDD" id="cd16380">
    <property type="entry name" value="YitT_C"/>
    <property type="match status" value="1"/>
</dbReference>
<evidence type="ECO:0000259" key="7">
    <source>
        <dbReference type="Pfam" id="PF10035"/>
    </source>
</evidence>
<evidence type="ECO:0000256" key="1">
    <source>
        <dbReference type="ARBA" id="ARBA00004651"/>
    </source>
</evidence>
<feature type="domain" description="DUF2179" evidence="7">
    <location>
        <begin position="228"/>
        <end position="282"/>
    </location>
</feature>
<dbReference type="InterPro" id="IPR003740">
    <property type="entry name" value="YitT"/>
</dbReference>
<dbReference type="InterPro" id="IPR051461">
    <property type="entry name" value="UPF0750_membrane"/>
</dbReference>
<dbReference type="InterPro" id="IPR015867">
    <property type="entry name" value="N-reg_PII/ATP_PRibTrfase_C"/>
</dbReference>
<dbReference type="Proteomes" id="UP000184526">
    <property type="component" value="Unassembled WGS sequence"/>
</dbReference>
<evidence type="ECO:0000256" key="4">
    <source>
        <dbReference type="ARBA" id="ARBA00022989"/>
    </source>
</evidence>
<keyword evidence="3 6" id="KW-0812">Transmembrane</keyword>
<feature type="transmembrane region" description="Helical" evidence="6">
    <location>
        <begin position="86"/>
        <end position="104"/>
    </location>
</feature>
<organism evidence="8 9">
    <name type="scientific">Clostridium collagenovorans DSM 3089</name>
    <dbReference type="NCBI Taxonomy" id="1121306"/>
    <lineage>
        <taxon>Bacteria</taxon>
        <taxon>Bacillati</taxon>
        <taxon>Bacillota</taxon>
        <taxon>Clostridia</taxon>
        <taxon>Eubacteriales</taxon>
        <taxon>Clostridiaceae</taxon>
        <taxon>Clostridium</taxon>
    </lineage>
</organism>
<comment type="subcellular location">
    <subcellularLocation>
        <location evidence="1">Cell membrane</location>
        <topology evidence="1">Multi-pass membrane protein</topology>
    </subcellularLocation>
</comment>
<dbReference type="GO" id="GO:0005886">
    <property type="term" value="C:plasma membrane"/>
    <property type="evidence" value="ECO:0007669"/>
    <property type="project" value="UniProtKB-SubCell"/>
</dbReference>
<dbReference type="PANTHER" id="PTHR33545">
    <property type="entry name" value="UPF0750 MEMBRANE PROTEIN YITT-RELATED"/>
    <property type="match status" value="1"/>
</dbReference>
<keyword evidence="4 6" id="KW-1133">Transmembrane helix</keyword>
<evidence type="ECO:0000256" key="6">
    <source>
        <dbReference type="SAM" id="Phobius"/>
    </source>
</evidence>
<evidence type="ECO:0000256" key="2">
    <source>
        <dbReference type="ARBA" id="ARBA00022475"/>
    </source>
</evidence>
<protein>
    <submittedName>
        <fullName evidence="8">Uncharacterized membrane-anchored protein YitT, contains DUF161 and DUF2179 domains</fullName>
    </submittedName>
</protein>
<evidence type="ECO:0000256" key="3">
    <source>
        <dbReference type="ARBA" id="ARBA00022692"/>
    </source>
</evidence>
<evidence type="ECO:0000313" key="9">
    <source>
        <dbReference type="Proteomes" id="UP000184526"/>
    </source>
</evidence>
<keyword evidence="9" id="KW-1185">Reference proteome</keyword>
<feature type="transmembrane region" description="Helical" evidence="6">
    <location>
        <begin position="157"/>
        <end position="176"/>
    </location>
</feature>
<dbReference type="STRING" id="1121306.SAMN02745196_02330"/>
<feature type="transmembrane region" description="Helical" evidence="6">
    <location>
        <begin position="53"/>
        <end position="79"/>
    </location>
</feature>
<name>A0A1M5XNF4_9CLOT</name>
<feature type="transmembrane region" description="Helical" evidence="6">
    <location>
        <begin position="116"/>
        <end position="136"/>
    </location>
</feature>
<evidence type="ECO:0000256" key="5">
    <source>
        <dbReference type="ARBA" id="ARBA00023136"/>
    </source>
</evidence>
<dbReference type="AlphaFoldDB" id="A0A1M5XNF4"/>
<dbReference type="InterPro" id="IPR019264">
    <property type="entry name" value="DUF2179"/>
</dbReference>
<dbReference type="Pfam" id="PF02588">
    <property type="entry name" value="YitT_membrane"/>
    <property type="match status" value="1"/>
</dbReference>
<sequence length="289" mass="31529">MEKQNKNYIMLVKDYLIILVGIFMVAGGVYFFLMPNDIAAGGINGLAMVINKFIPAIPVGGAMFCIDVVLFIVAFLVIGANFGGKTIFASLSLSSTIFILEKVVPMTNPLTNDMFIELIFGIIIQAIGMALVFHANASTGGTDIIAKIINKYTHMNIGKAVLLADIVVVMLALLAFGFKSGLYSLFAVILNGLVIDKVIEGLNVCMEVKILSDEIDKIEKFILDELGRGATRYYGMGSYSRRDMEVLVTIVDRNEFLKLKAYIKETDPGAFVSVTEAYDTLGEGFKKLA</sequence>
<feature type="transmembrane region" description="Helical" evidence="6">
    <location>
        <begin position="12"/>
        <end position="33"/>
    </location>
</feature>
<dbReference type="EMBL" id="FQXP01000009">
    <property type="protein sequence ID" value="SHI01192.1"/>
    <property type="molecule type" value="Genomic_DNA"/>
</dbReference>
<accession>A0A1M5XNF4</accession>
<keyword evidence="2" id="KW-1003">Cell membrane</keyword>
<reference evidence="8 9" key="1">
    <citation type="submission" date="2016-11" db="EMBL/GenBank/DDBJ databases">
        <authorList>
            <person name="Jaros S."/>
            <person name="Januszkiewicz K."/>
            <person name="Wedrychowicz H."/>
        </authorList>
    </citation>
    <scope>NUCLEOTIDE SEQUENCE [LARGE SCALE GENOMIC DNA]</scope>
    <source>
        <strain evidence="8 9">DSM 3089</strain>
    </source>
</reference>
<evidence type="ECO:0000313" key="8">
    <source>
        <dbReference type="EMBL" id="SHI01192.1"/>
    </source>
</evidence>
<dbReference type="RefSeq" id="WP_084666288.1">
    <property type="nucleotide sequence ID" value="NZ_FQXP01000009.1"/>
</dbReference>
<dbReference type="PIRSF" id="PIRSF006483">
    <property type="entry name" value="Membrane_protein_YitT"/>
    <property type="match status" value="1"/>
</dbReference>